<protein>
    <submittedName>
        <fullName evidence="8">Hemolysin A</fullName>
    </submittedName>
</protein>
<keyword evidence="9" id="KW-1185">Reference proteome</keyword>
<dbReference type="Proteomes" id="UP000006732">
    <property type="component" value="Chromosome"/>
</dbReference>
<gene>
    <name evidence="8" type="ordered locus">Ppro_1155</name>
</gene>
<evidence type="ECO:0000313" key="9">
    <source>
        <dbReference type="Proteomes" id="UP000006732"/>
    </source>
</evidence>
<evidence type="ECO:0000256" key="1">
    <source>
        <dbReference type="ARBA" id="ARBA00022884"/>
    </source>
</evidence>
<dbReference type="InterPro" id="IPR002942">
    <property type="entry name" value="S4_RNA-bd"/>
</dbReference>
<dbReference type="PROSITE" id="PS51084">
    <property type="entry name" value="HIT_2"/>
    <property type="match status" value="1"/>
</dbReference>
<name>A1AN58_PELPD</name>
<dbReference type="GO" id="GO:0008168">
    <property type="term" value="F:methyltransferase activity"/>
    <property type="evidence" value="ECO:0007669"/>
    <property type="project" value="InterPro"/>
</dbReference>
<dbReference type="PROSITE" id="PS00892">
    <property type="entry name" value="HIT_1"/>
    <property type="match status" value="1"/>
</dbReference>
<dbReference type="SUPFAM" id="SSF55174">
    <property type="entry name" value="Alpha-L RNA-binding motif"/>
    <property type="match status" value="1"/>
</dbReference>
<dbReference type="InterPro" id="IPR047048">
    <property type="entry name" value="TlyA"/>
</dbReference>
<reference evidence="8 9" key="1">
    <citation type="submission" date="2006-10" db="EMBL/GenBank/DDBJ databases">
        <title>Complete sequence of chromosome of Pelobacter propionicus DSM 2379.</title>
        <authorList>
            <consortium name="US DOE Joint Genome Institute"/>
            <person name="Copeland A."/>
            <person name="Lucas S."/>
            <person name="Lapidus A."/>
            <person name="Barry K."/>
            <person name="Detter J.C."/>
            <person name="Glavina del Rio T."/>
            <person name="Hammon N."/>
            <person name="Israni S."/>
            <person name="Dalin E."/>
            <person name="Tice H."/>
            <person name="Pitluck S."/>
            <person name="Saunders E."/>
            <person name="Brettin T."/>
            <person name="Bruce D."/>
            <person name="Han C."/>
            <person name="Tapia R."/>
            <person name="Schmutz J."/>
            <person name="Larimer F."/>
            <person name="Land M."/>
            <person name="Hauser L."/>
            <person name="Kyrpides N."/>
            <person name="Kim E."/>
            <person name="Lovley D."/>
            <person name="Richardson P."/>
        </authorList>
    </citation>
    <scope>NUCLEOTIDE SEQUENCE [LARGE SCALE GENOMIC DNA]</scope>
    <source>
        <strain evidence="9">DSM 2379 / NBRC 103807 / OttBd1</strain>
    </source>
</reference>
<feature type="short sequence motif" description="Histidine triad motif" evidence="4 6">
    <location>
        <begin position="351"/>
        <end position="355"/>
    </location>
</feature>
<feature type="domain" description="HIT" evidence="7">
    <location>
        <begin position="258"/>
        <end position="367"/>
    </location>
</feature>
<proteinExistence type="inferred from homology"/>
<dbReference type="NCBIfam" id="TIGR00478">
    <property type="entry name" value="tly"/>
    <property type="match status" value="1"/>
</dbReference>
<dbReference type="SUPFAM" id="SSF53335">
    <property type="entry name" value="S-adenosyl-L-methionine-dependent methyltransferases"/>
    <property type="match status" value="1"/>
</dbReference>
<dbReference type="KEGG" id="ppd:Ppro_1155"/>
<dbReference type="InterPro" id="IPR019808">
    <property type="entry name" value="Histidine_triad_CS"/>
</dbReference>
<evidence type="ECO:0000256" key="5">
    <source>
        <dbReference type="PROSITE-ProRule" id="PRU00182"/>
    </source>
</evidence>
<sequence length="367" mass="39318">MAARQRLDKLVLERGLAPSREKAQALIMAGQVIVDDHVADKAGQQVAVDAEIRVRGETLPFVSRGGLKLRRALDEFAVDVSGLVALDVGASTGGFTDCLLQAGAARVFAVDVGYGQLAWKLQKDPRVVSMERTNIRHLMPEQLDGVPDLAVIDASFISLAKVLPATVGLIRPGGRIIALIKPQFEVGRGQVGKGGIVRDPAAHGRAVEGVRQVALELGLTVAGLCDSPITGADGNREFLILLELGAAVPEEVCVENCIFCKIIRGEIPSKKVYEDERMLVVEDVAPQAPLHLLLMPKRHFVNCLDMAGKDEELVGAIFRKAGEIARQKGYDASGFRVVQNNGAGAGQSVFHIHFHLLAGRAFAWPPG</sequence>
<dbReference type="Gene3D" id="3.40.50.150">
    <property type="entry name" value="Vaccinia Virus protein VP39"/>
    <property type="match status" value="1"/>
</dbReference>
<dbReference type="SMART" id="SM00363">
    <property type="entry name" value="S4"/>
    <property type="match status" value="1"/>
</dbReference>
<dbReference type="Pfam" id="PF01728">
    <property type="entry name" value="FtsJ"/>
    <property type="match status" value="1"/>
</dbReference>
<dbReference type="GO" id="GO:0003723">
    <property type="term" value="F:RNA binding"/>
    <property type="evidence" value="ECO:0007669"/>
    <property type="project" value="UniProtKB-KW"/>
</dbReference>
<evidence type="ECO:0000256" key="3">
    <source>
        <dbReference type="PIRSR" id="PIRSR601310-1"/>
    </source>
</evidence>
<dbReference type="STRING" id="338966.Ppro_1155"/>
<dbReference type="PROSITE" id="PS50889">
    <property type="entry name" value="S4"/>
    <property type="match status" value="1"/>
</dbReference>
<dbReference type="Pfam" id="PF11969">
    <property type="entry name" value="DcpS_C"/>
    <property type="match status" value="1"/>
</dbReference>
<evidence type="ECO:0000256" key="4">
    <source>
        <dbReference type="PIRSR" id="PIRSR601310-3"/>
    </source>
</evidence>
<evidence type="ECO:0000313" key="8">
    <source>
        <dbReference type="EMBL" id="ABK98778.1"/>
    </source>
</evidence>
<dbReference type="PANTHER" id="PTHR32319">
    <property type="entry name" value="BACTERIAL HEMOLYSIN-LIKE PROTEIN"/>
    <property type="match status" value="1"/>
</dbReference>
<dbReference type="InterPro" id="IPR011146">
    <property type="entry name" value="HIT-like"/>
</dbReference>
<dbReference type="InterPro" id="IPR036265">
    <property type="entry name" value="HIT-like_sf"/>
</dbReference>
<dbReference type="PANTHER" id="PTHR32319:SF0">
    <property type="entry name" value="BACTERIAL HEMOLYSIN-LIKE PROTEIN"/>
    <property type="match status" value="1"/>
</dbReference>
<dbReference type="CDD" id="cd00165">
    <property type="entry name" value="S4"/>
    <property type="match status" value="1"/>
</dbReference>
<keyword evidence="1 5" id="KW-0694">RNA-binding</keyword>
<dbReference type="eggNOG" id="COG0537">
    <property type="taxonomic scope" value="Bacteria"/>
</dbReference>
<evidence type="ECO:0000256" key="2">
    <source>
        <dbReference type="ARBA" id="ARBA00029460"/>
    </source>
</evidence>
<comment type="similarity">
    <text evidence="2">Belongs to the TlyA family.</text>
</comment>
<feature type="active site" description="Tele-AMP-histidine intermediate" evidence="3">
    <location>
        <position position="353"/>
    </location>
</feature>
<dbReference type="InterPro" id="IPR002877">
    <property type="entry name" value="RNA_MeTrfase_FtsJ_dom"/>
</dbReference>
<dbReference type="EMBL" id="CP000482">
    <property type="protein sequence ID" value="ABK98778.1"/>
    <property type="molecule type" value="Genomic_DNA"/>
</dbReference>
<organism evidence="8 9">
    <name type="scientific">Pelobacter propionicus (strain DSM 2379 / NBRC 103807 / OttBd1)</name>
    <dbReference type="NCBI Taxonomy" id="338966"/>
    <lineage>
        <taxon>Bacteria</taxon>
        <taxon>Pseudomonadati</taxon>
        <taxon>Thermodesulfobacteriota</taxon>
        <taxon>Desulfuromonadia</taxon>
        <taxon>Desulfuromonadales</taxon>
        <taxon>Desulfuromonadaceae</taxon>
        <taxon>Pelobacter</taxon>
    </lineage>
</organism>
<evidence type="ECO:0000256" key="6">
    <source>
        <dbReference type="PROSITE-ProRule" id="PRU00464"/>
    </source>
</evidence>
<dbReference type="Gene3D" id="3.30.428.10">
    <property type="entry name" value="HIT-like"/>
    <property type="match status" value="1"/>
</dbReference>
<dbReference type="InterPro" id="IPR001310">
    <property type="entry name" value="Histidine_triad_HIT"/>
</dbReference>
<accession>A1AN58</accession>
<dbReference type="InterPro" id="IPR004538">
    <property type="entry name" value="Hemolysin_A/TlyA"/>
</dbReference>
<dbReference type="CDD" id="cd01276">
    <property type="entry name" value="PKCI_related"/>
    <property type="match status" value="1"/>
</dbReference>
<dbReference type="SUPFAM" id="SSF54197">
    <property type="entry name" value="HIT-like"/>
    <property type="match status" value="1"/>
</dbReference>
<dbReference type="Pfam" id="PF01479">
    <property type="entry name" value="S4"/>
    <property type="match status" value="1"/>
</dbReference>
<dbReference type="eggNOG" id="COG1189">
    <property type="taxonomic scope" value="Bacteria"/>
</dbReference>
<dbReference type="HOGENOM" id="CLU_058015_2_0_7"/>
<dbReference type="GO" id="GO:0032259">
    <property type="term" value="P:methylation"/>
    <property type="evidence" value="ECO:0007669"/>
    <property type="project" value="InterPro"/>
</dbReference>
<dbReference type="PRINTS" id="PR00332">
    <property type="entry name" value="HISTRIAD"/>
</dbReference>
<dbReference type="InterPro" id="IPR029063">
    <property type="entry name" value="SAM-dependent_MTases_sf"/>
</dbReference>
<dbReference type="AlphaFoldDB" id="A1AN58"/>
<evidence type="ECO:0000259" key="7">
    <source>
        <dbReference type="PROSITE" id="PS51084"/>
    </source>
</evidence>
<dbReference type="InterPro" id="IPR036986">
    <property type="entry name" value="S4_RNA-bd_sf"/>
</dbReference>
<dbReference type="Gene3D" id="3.10.290.10">
    <property type="entry name" value="RNA-binding S4 domain"/>
    <property type="match status" value="1"/>
</dbReference>